<keyword evidence="2" id="KW-1185">Reference proteome</keyword>
<dbReference type="AlphaFoldDB" id="H3SEI8"/>
<dbReference type="STRING" id="1131935.PDENDC454_09695"/>
<protein>
    <recommendedName>
        <fullName evidence="3">DUF3919 family protein</fullName>
    </recommendedName>
</protein>
<dbReference type="RefSeq" id="WP_006676450.1">
    <property type="nucleotide sequence ID" value="NZ_AHKH01000019.1"/>
</dbReference>
<organism evidence="1 2">
    <name type="scientific">Paenibacillus dendritiformis C454</name>
    <dbReference type="NCBI Taxonomy" id="1131935"/>
    <lineage>
        <taxon>Bacteria</taxon>
        <taxon>Bacillati</taxon>
        <taxon>Bacillota</taxon>
        <taxon>Bacilli</taxon>
        <taxon>Bacillales</taxon>
        <taxon>Paenibacillaceae</taxon>
        <taxon>Paenibacillus</taxon>
    </lineage>
</organism>
<dbReference type="EMBL" id="AHKH01000019">
    <property type="protein sequence ID" value="EHQ62569.1"/>
    <property type="molecule type" value="Genomic_DNA"/>
</dbReference>
<name>H3SEI8_9BACL</name>
<sequence>MNKLIWSAFLFTGIILLLSFAGFFLNEQVYQKVGIINDKHEVLRKVSDSLPVQATISHQKWGSLHVNDEVSLHAFVSYMDRIKQEYEPKLSTDTDSEQAILSGRIQYLNGSEQTFELGSTFTLGKWSYGPGHETPLLSALQTQLQSLFYTPEHFAQFIRTAKGLTFRSDGVQGNLLDHEKGYLVSSIQQALEIKDQVEIKQLLLRKQEPLGSITAYKEDKELKNDRSNILHIVVYSGYVVMQYMGDDNGNSIYLQTGLEKLLLHGKNEKADIR</sequence>
<reference evidence="1 2" key="1">
    <citation type="journal article" date="2012" name="J. Bacteriol.">
        <title>Genome Sequence of the Pattern-Forming Social Bacterium Paenibacillus dendritiformis C454 Chiral Morphotype.</title>
        <authorList>
            <person name="Sirota-Madi A."/>
            <person name="Olender T."/>
            <person name="Helman Y."/>
            <person name="Brainis I."/>
            <person name="Finkelshtein A."/>
            <person name="Roth D."/>
            <person name="Hagai E."/>
            <person name="Leshkowitz D."/>
            <person name="Brodsky L."/>
            <person name="Galatenko V."/>
            <person name="Nikolaev V."/>
            <person name="Gutnick D.L."/>
            <person name="Lancet D."/>
            <person name="Ben-Jacob E."/>
        </authorList>
    </citation>
    <scope>NUCLEOTIDE SEQUENCE [LARGE SCALE GENOMIC DNA]</scope>
    <source>
        <strain evidence="1 2">C454</strain>
    </source>
</reference>
<comment type="caution">
    <text evidence="1">The sequence shown here is derived from an EMBL/GenBank/DDBJ whole genome shotgun (WGS) entry which is preliminary data.</text>
</comment>
<dbReference type="Proteomes" id="UP000003900">
    <property type="component" value="Unassembled WGS sequence"/>
</dbReference>
<evidence type="ECO:0000313" key="2">
    <source>
        <dbReference type="Proteomes" id="UP000003900"/>
    </source>
</evidence>
<accession>H3SEI8</accession>
<dbReference type="OrthoDB" id="2630321at2"/>
<evidence type="ECO:0008006" key="3">
    <source>
        <dbReference type="Google" id="ProtNLM"/>
    </source>
</evidence>
<gene>
    <name evidence="1" type="ORF">PDENDC454_09695</name>
</gene>
<dbReference type="InterPro" id="IPR025031">
    <property type="entry name" value="DUF3919"/>
</dbReference>
<dbReference type="PATRIC" id="fig|1131935.3.peg.1996"/>
<evidence type="ECO:0000313" key="1">
    <source>
        <dbReference type="EMBL" id="EHQ62569.1"/>
    </source>
</evidence>
<dbReference type="Pfam" id="PF13057">
    <property type="entry name" value="DUF3919"/>
    <property type="match status" value="1"/>
</dbReference>
<proteinExistence type="predicted"/>